<evidence type="ECO:0000313" key="3">
    <source>
        <dbReference type="EMBL" id="VDM42738.1"/>
    </source>
</evidence>
<accession>A0A183USE7</accession>
<reference evidence="3 4" key="2">
    <citation type="submission" date="2018-11" db="EMBL/GenBank/DDBJ databases">
        <authorList>
            <consortium name="Pathogen Informatics"/>
        </authorList>
    </citation>
    <scope>NUCLEOTIDE SEQUENCE [LARGE SCALE GENOMIC DNA]</scope>
</reference>
<dbReference type="InterPro" id="IPR012677">
    <property type="entry name" value="Nucleotide-bd_a/b_plait_sf"/>
</dbReference>
<keyword evidence="1" id="KW-0694">RNA-binding</keyword>
<dbReference type="SUPFAM" id="SSF54928">
    <property type="entry name" value="RNA-binding domain, RBD"/>
    <property type="match status" value="1"/>
</dbReference>
<dbReference type="GO" id="GO:0003723">
    <property type="term" value="F:RNA binding"/>
    <property type="evidence" value="ECO:0007669"/>
    <property type="project" value="UniProtKB-UniRule"/>
</dbReference>
<dbReference type="Pfam" id="PF00076">
    <property type="entry name" value="RRM_1"/>
    <property type="match status" value="1"/>
</dbReference>
<gene>
    <name evidence="3" type="ORF">TCNE_LOCUS11417</name>
</gene>
<dbReference type="WBParaSite" id="TCNE_0001141701-mRNA-1">
    <property type="protein sequence ID" value="TCNE_0001141701-mRNA-1"/>
    <property type="gene ID" value="TCNE_0001141701"/>
</dbReference>
<dbReference type="CDD" id="cd00590">
    <property type="entry name" value="RRM_SF"/>
    <property type="match status" value="1"/>
</dbReference>
<keyword evidence="4" id="KW-1185">Reference proteome</keyword>
<feature type="domain" description="RRM" evidence="2">
    <location>
        <begin position="10"/>
        <end position="85"/>
    </location>
</feature>
<dbReference type="InterPro" id="IPR000504">
    <property type="entry name" value="RRM_dom"/>
</dbReference>
<evidence type="ECO:0000259" key="2">
    <source>
        <dbReference type="PROSITE" id="PS50102"/>
    </source>
</evidence>
<dbReference type="Proteomes" id="UP000050794">
    <property type="component" value="Unassembled WGS sequence"/>
</dbReference>
<sequence length="85" mass="10056">MSRRYSRTERSVRVSGMHHLIDSDFIYDLFSLVGLVEKVVVREYRDGSPRNALVVFKDIESVMHAMKYLHKMDVFGEQIFIHPLR</sequence>
<dbReference type="EMBL" id="UYWY01020852">
    <property type="protein sequence ID" value="VDM42738.1"/>
    <property type="molecule type" value="Genomic_DNA"/>
</dbReference>
<evidence type="ECO:0000313" key="5">
    <source>
        <dbReference type="WBParaSite" id="TCNE_0001141701-mRNA-1"/>
    </source>
</evidence>
<evidence type="ECO:0000313" key="4">
    <source>
        <dbReference type="Proteomes" id="UP000050794"/>
    </source>
</evidence>
<dbReference type="SMART" id="SM00360">
    <property type="entry name" value="RRM"/>
    <property type="match status" value="1"/>
</dbReference>
<evidence type="ECO:0000256" key="1">
    <source>
        <dbReference type="PROSITE-ProRule" id="PRU00176"/>
    </source>
</evidence>
<name>A0A183USE7_TOXCA</name>
<dbReference type="Gene3D" id="3.30.70.330">
    <property type="match status" value="1"/>
</dbReference>
<dbReference type="AlphaFoldDB" id="A0A183USE7"/>
<dbReference type="PROSITE" id="PS50102">
    <property type="entry name" value="RRM"/>
    <property type="match status" value="1"/>
</dbReference>
<organism evidence="4 5">
    <name type="scientific">Toxocara canis</name>
    <name type="common">Canine roundworm</name>
    <dbReference type="NCBI Taxonomy" id="6265"/>
    <lineage>
        <taxon>Eukaryota</taxon>
        <taxon>Metazoa</taxon>
        <taxon>Ecdysozoa</taxon>
        <taxon>Nematoda</taxon>
        <taxon>Chromadorea</taxon>
        <taxon>Rhabditida</taxon>
        <taxon>Spirurina</taxon>
        <taxon>Ascaridomorpha</taxon>
        <taxon>Ascaridoidea</taxon>
        <taxon>Toxocaridae</taxon>
        <taxon>Toxocara</taxon>
    </lineage>
</organism>
<proteinExistence type="predicted"/>
<reference evidence="5" key="1">
    <citation type="submission" date="2016-06" db="UniProtKB">
        <authorList>
            <consortium name="WormBaseParasite"/>
        </authorList>
    </citation>
    <scope>IDENTIFICATION</scope>
</reference>
<dbReference type="InterPro" id="IPR035979">
    <property type="entry name" value="RBD_domain_sf"/>
</dbReference>
<protein>
    <submittedName>
        <fullName evidence="5">RRM domain-containing protein</fullName>
    </submittedName>
</protein>